<dbReference type="InterPro" id="IPR050999">
    <property type="entry name" value="ADP-ribosyltransferase_ARG"/>
</dbReference>
<comment type="similarity">
    <text evidence="1 10">Belongs to the Arg-specific ADP-ribosyltransferase family.</text>
</comment>
<evidence type="ECO:0000256" key="3">
    <source>
        <dbReference type="ARBA" id="ARBA00022679"/>
    </source>
</evidence>
<dbReference type="Proteomes" id="UP000515159">
    <property type="component" value="Chromosome 6"/>
</dbReference>
<keyword evidence="3 10" id="KW-0808">Transferase</keyword>
<dbReference type="AlphaFoldDB" id="A0A6P8R4X5"/>
<comment type="catalytic activity">
    <reaction evidence="9 10">
        <text>L-arginyl-[protein] + NAD(+) = N(omega)-(ADP-D-ribosyl)-L-arginyl-[protein] + nicotinamide + H(+)</text>
        <dbReference type="Rhea" id="RHEA:19149"/>
        <dbReference type="Rhea" id="RHEA-COMP:10532"/>
        <dbReference type="Rhea" id="RHEA-COMP:15087"/>
        <dbReference type="ChEBI" id="CHEBI:15378"/>
        <dbReference type="ChEBI" id="CHEBI:17154"/>
        <dbReference type="ChEBI" id="CHEBI:29965"/>
        <dbReference type="ChEBI" id="CHEBI:57540"/>
        <dbReference type="ChEBI" id="CHEBI:142554"/>
        <dbReference type="EC" id="2.4.2.31"/>
    </reaction>
</comment>
<evidence type="ECO:0000256" key="2">
    <source>
        <dbReference type="ARBA" id="ARBA00022676"/>
    </source>
</evidence>
<keyword evidence="5 10" id="KW-0732">Signal</keyword>
<evidence type="ECO:0000313" key="11">
    <source>
        <dbReference type="Proteomes" id="UP000515159"/>
    </source>
</evidence>
<evidence type="ECO:0000256" key="4">
    <source>
        <dbReference type="ARBA" id="ARBA00022695"/>
    </source>
</evidence>
<evidence type="ECO:0000313" key="12">
    <source>
        <dbReference type="RefSeq" id="XP_033804982.1"/>
    </source>
</evidence>
<dbReference type="Gene3D" id="3.90.176.10">
    <property type="entry name" value="Toxin ADP-ribosyltransferase, Chain A, domain 1"/>
    <property type="match status" value="1"/>
</dbReference>
<keyword evidence="7 10" id="KW-0520">NAD</keyword>
<keyword evidence="6 10" id="KW-0521">NADP</keyword>
<dbReference type="GO" id="GO:0106274">
    <property type="term" value="F:NAD+-protein-arginine ADP-ribosyltransferase activity"/>
    <property type="evidence" value="ECO:0007669"/>
    <property type="project" value="UniProtKB-EC"/>
</dbReference>
<keyword evidence="2 10" id="KW-0328">Glycosyltransferase</keyword>
<dbReference type="RefSeq" id="XP_033804982.1">
    <property type="nucleotide sequence ID" value="XM_033949091.1"/>
</dbReference>
<evidence type="ECO:0000256" key="10">
    <source>
        <dbReference type="RuleBase" id="RU361228"/>
    </source>
</evidence>
<organism evidence="11 12">
    <name type="scientific">Geotrypetes seraphini</name>
    <name type="common">Gaboon caecilian</name>
    <name type="synonym">Caecilia seraphini</name>
    <dbReference type="NCBI Taxonomy" id="260995"/>
    <lineage>
        <taxon>Eukaryota</taxon>
        <taxon>Metazoa</taxon>
        <taxon>Chordata</taxon>
        <taxon>Craniata</taxon>
        <taxon>Vertebrata</taxon>
        <taxon>Euteleostomi</taxon>
        <taxon>Amphibia</taxon>
        <taxon>Gymnophiona</taxon>
        <taxon>Geotrypetes</taxon>
    </lineage>
</organism>
<dbReference type="KEGG" id="gsh:117362552"/>
<evidence type="ECO:0000256" key="8">
    <source>
        <dbReference type="ARBA" id="ARBA00023157"/>
    </source>
</evidence>
<evidence type="ECO:0000256" key="5">
    <source>
        <dbReference type="ARBA" id="ARBA00022729"/>
    </source>
</evidence>
<dbReference type="PROSITE" id="PS51996">
    <property type="entry name" value="TR_MART"/>
    <property type="match status" value="1"/>
</dbReference>
<dbReference type="PANTHER" id="PTHR10339:SF26">
    <property type="entry name" value="NAD(P)(+)--ARGININE ADP-RIBOSYLTRANSFERASE"/>
    <property type="match status" value="1"/>
</dbReference>
<evidence type="ECO:0000256" key="9">
    <source>
        <dbReference type="ARBA" id="ARBA00047597"/>
    </source>
</evidence>
<dbReference type="InParanoid" id="A0A6P8R4X5"/>
<name>A0A6P8R4X5_GEOSA</name>
<evidence type="ECO:0000256" key="1">
    <source>
        <dbReference type="ARBA" id="ARBA00009558"/>
    </source>
</evidence>
<dbReference type="GO" id="GO:0016779">
    <property type="term" value="F:nucleotidyltransferase activity"/>
    <property type="evidence" value="ECO:0007669"/>
    <property type="project" value="UniProtKB-KW"/>
</dbReference>
<sequence length="304" mass="34021">MKSLKAACASLCAVILLLLPQVGCEETEVELDMAPLSFDDQYNSCEEGMDNKIEATGLLQKELDMNRKLKEAWENATKEWEARKKTLLKLPVGFKDNYGIAVLVYTGSFYSQLNQAVRMVGYSERDYMDQFDFKTLHFYVTRALQVLKNNCYEGCKTVYRGVKHIHFVPSLGIGSKVRFGQFTSTSRNKDVARFFGNDTFFTITTCLGPCIADYAYLRTEDEVLVPTYEVFNVTDFNSADHTFVLTSTGKTCSNYNCTYLGGGKPDACNHAAPRAFLALPNAMTSVLFSGVNLLVHAAAMKLFL</sequence>
<evidence type="ECO:0000256" key="6">
    <source>
        <dbReference type="ARBA" id="ARBA00022857"/>
    </source>
</evidence>
<dbReference type="EC" id="2.4.2.31" evidence="10"/>
<dbReference type="OrthoDB" id="423533at2759"/>
<feature type="chain" id="PRO_5028522971" description="NAD(P)(+)--arginine ADP-ribosyltransferase" evidence="10">
    <location>
        <begin position="25"/>
        <end position="304"/>
    </location>
</feature>
<proteinExistence type="inferred from homology"/>
<dbReference type="Pfam" id="PF01129">
    <property type="entry name" value="ART"/>
    <property type="match status" value="1"/>
</dbReference>
<reference evidence="12" key="1">
    <citation type="submission" date="2025-08" db="UniProtKB">
        <authorList>
            <consortium name="RefSeq"/>
        </authorList>
    </citation>
    <scope>IDENTIFICATION</scope>
</reference>
<dbReference type="SUPFAM" id="SSF56399">
    <property type="entry name" value="ADP-ribosylation"/>
    <property type="match status" value="1"/>
</dbReference>
<protein>
    <recommendedName>
        <fullName evidence="10">NAD(P)(+)--arginine ADP-ribosyltransferase</fullName>
        <ecNumber evidence="10">2.4.2.31</ecNumber>
    </recommendedName>
    <alternativeName>
        <fullName evidence="10">Mono(ADP-ribosyl)transferase</fullName>
    </alternativeName>
</protein>
<evidence type="ECO:0000256" key="7">
    <source>
        <dbReference type="ARBA" id="ARBA00023027"/>
    </source>
</evidence>
<dbReference type="PANTHER" id="PTHR10339">
    <property type="entry name" value="ADP-RIBOSYLTRANSFERASE"/>
    <property type="match status" value="1"/>
</dbReference>
<dbReference type="GO" id="GO:0003950">
    <property type="term" value="F:NAD+ poly-ADP-ribosyltransferase activity"/>
    <property type="evidence" value="ECO:0007669"/>
    <property type="project" value="TreeGrafter"/>
</dbReference>
<gene>
    <name evidence="12" type="primary">LOC117362552</name>
</gene>
<dbReference type="GeneID" id="117362552"/>
<keyword evidence="11" id="KW-1185">Reference proteome</keyword>
<keyword evidence="4" id="KW-0548">Nucleotidyltransferase</keyword>
<accession>A0A6P8R4X5</accession>
<keyword evidence="8" id="KW-1015">Disulfide bond</keyword>
<feature type="signal peptide" evidence="10">
    <location>
        <begin position="1"/>
        <end position="24"/>
    </location>
</feature>
<dbReference type="FunFam" id="3.90.176.10:FF:000001">
    <property type="entry name" value="NAD(P)(+)--arginine ADP-ribosyltransferase"/>
    <property type="match status" value="1"/>
</dbReference>
<dbReference type="FunCoup" id="A0A6P8R4X5">
    <property type="interactions" value="39"/>
</dbReference>
<dbReference type="InterPro" id="IPR000768">
    <property type="entry name" value="ART"/>
</dbReference>
<dbReference type="PRINTS" id="PR00970">
    <property type="entry name" value="RIBTRNSFRASE"/>
</dbReference>